<sequence>MPAAVLALALLAVCVIVVLSLVQRLTGAGDFAVWAGIEHRLRETVWTDGWVAGFGAAAVLGGIVLLGLAVLPGRPVVLPLTADDGIAAGVTRRGLRTALRAAAQSVEGVHSARVTLRRKTVRVVVRTPRAHPADLAEAVRAAVGERIDRIGPRSSPRISLRLRHTGSMR</sequence>
<dbReference type="EMBL" id="AP023396">
    <property type="protein sequence ID" value="BCK53844.1"/>
    <property type="molecule type" value="Genomic_DNA"/>
</dbReference>
<evidence type="ECO:0000259" key="2">
    <source>
        <dbReference type="Pfam" id="PF19803"/>
    </source>
</evidence>
<keyword evidence="1" id="KW-0472">Membrane</keyword>
<dbReference type="RefSeq" id="WP_187687308.1">
    <property type="nucleotide sequence ID" value="NZ_AP023396.1"/>
</dbReference>
<dbReference type="Pfam" id="PF19803">
    <property type="entry name" value="DUF6286"/>
    <property type="match status" value="1"/>
</dbReference>
<gene>
    <name evidence="3" type="ORF">NWFMUON74_16160</name>
</gene>
<feature type="transmembrane region" description="Helical" evidence="1">
    <location>
        <begin position="51"/>
        <end position="71"/>
    </location>
</feature>
<evidence type="ECO:0000256" key="1">
    <source>
        <dbReference type="SAM" id="Phobius"/>
    </source>
</evidence>
<keyword evidence="1" id="KW-0812">Transmembrane</keyword>
<proteinExistence type="predicted"/>
<dbReference type="GeneID" id="80346206"/>
<evidence type="ECO:0000313" key="3">
    <source>
        <dbReference type="EMBL" id="BCK53844.1"/>
    </source>
</evidence>
<dbReference type="AlphaFoldDB" id="A0A7G1KKD5"/>
<organism evidence="3 4">
    <name type="scientific">Nocardia wallacei</name>
    <dbReference type="NCBI Taxonomy" id="480035"/>
    <lineage>
        <taxon>Bacteria</taxon>
        <taxon>Bacillati</taxon>
        <taxon>Actinomycetota</taxon>
        <taxon>Actinomycetes</taxon>
        <taxon>Mycobacteriales</taxon>
        <taxon>Nocardiaceae</taxon>
        <taxon>Nocardia</taxon>
    </lineage>
</organism>
<dbReference type="Proteomes" id="UP000516173">
    <property type="component" value="Chromosome"/>
</dbReference>
<name>A0A7G1KKD5_9NOCA</name>
<evidence type="ECO:0000313" key="4">
    <source>
        <dbReference type="Proteomes" id="UP000516173"/>
    </source>
</evidence>
<accession>A0A7G1KKD5</accession>
<keyword evidence="4" id="KW-1185">Reference proteome</keyword>
<dbReference type="InterPro" id="IPR046253">
    <property type="entry name" value="DUF6286"/>
</dbReference>
<keyword evidence="1" id="KW-1133">Transmembrane helix</keyword>
<protein>
    <recommendedName>
        <fullName evidence="2">DUF6286 domain-containing protein</fullName>
    </recommendedName>
</protein>
<reference evidence="3 4" key="1">
    <citation type="submission" date="2020-08" db="EMBL/GenBank/DDBJ databases">
        <title>Genome Sequencing of Nocardia wallacei strain FMUON74 and assembly.</title>
        <authorList>
            <person name="Toyokawa M."/>
            <person name="Uesaka K."/>
        </authorList>
    </citation>
    <scope>NUCLEOTIDE SEQUENCE [LARGE SCALE GENOMIC DNA]</scope>
    <source>
        <strain evidence="3 4">FMUON74</strain>
    </source>
</reference>
<feature type="domain" description="DUF6286" evidence="2">
    <location>
        <begin position="62"/>
        <end position="163"/>
    </location>
</feature>
<dbReference type="KEGG" id="nwl:NWFMUON74_16160"/>